<reference evidence="4 5" key="1">
    <citation type="submission" date="2017-06" db="EMBL/GenBank/DDBJ databases">
        <authorList>
            <person name="Kim H.J."/>
            <person name="Triplett B.A."/>
        </authorList>
    </citation>
    <scope>NUCLEOTIDE SEQUENCE [LARGE SCALE GENOMIC DNA]</scope>
    <source>
        <strain evidence="4 5">DSM 43151</strain>
    </source>
</reference>
<evidence type="ECO:0000313" key="4">
    <source>
        <dbReference type="EMBL" id="SNT15007.1"/>
    </source>
</evidence>
<evidence type="ECO:0000259" key="3">
    <source>
        <dbReference type="Pfam" id="PF00892"/>
    </source>
</evidence>
<feature type="transmembrane region" description="Helical" evidence="2">
    <location>
        <begin position="242"/>
        <end position="264"/>
    </location>
</feature>
<feature type="transmembrane region" description="Helical" evidence="2">
    <location>
        <begin position="6"/>
        <end position="27"/>
    </location>
</feature>
<protein>
    <submittedName>
        <fullName evidence="4">Uncharacterized membrane protein</fullName>
    </submittedName>
</protein>
<keyword evidence="2" id="KW-1133">Transmembrane helix</keyword>
<proteinExistence type="inferred from homology"/>
<sequence>MDQFAGSIDAMTVAIVLSLAAALTYGICDVGGGFTSRTVSPWAITVTGQLGGGLAMLAAAAGTSGTVTAGHLGLAGLAGAGSAAGTVYLYRGLASGRSTLVAPLSAVGAAAVPVFAGVTAGERPPLIVWAGILVALPGIWLVATSGGGPRAGTDLAAIRDGALSGLGFGVLFTAVGQIPASAGLLPLAIQNAAAGLVTVAAALALRQSWLPSTRRAWFGLPIGVLGAGGTALFLTATHAGSLTITGVVVSLYPVFTIALSVLLLGERVGRWQGLGVLLCGVSIAFIAAG</sequence>
<dbReference type="GO" id="GO:0016020">
    <property type="term" value="C:membrane"/>
    <property type="evidence" value="ECO:0007669"/>
    <property type="project" value="InterPro"/>
</dbReference>
<feature type="transmembrane region" description="Helical" evidence="2">
    <location>
        <begin position="101"/>
        <end position="120"/>
    </location>
</feature>
<feature type="transmembrane region" description="Helical" evidence="2">
    <location>
        <begin position="156"/>
        <end position="178"/>
    </location>
</feature>
<dbReference type="Gene3D" id="1.10.3730.20">
    <property type="match status" value="1"/>
</dbReference>
<dbReference type="Proteomes" id="UP000198415">
    <property type="component" value="Unassembled WGS sequence"/>
</dbReference>
<feature type="transmembrane region" description="Helical" evidence="2">
    <location>
        <begin position="68"/>
        <end position="89"/>
    </location>
</feature>
<evidence type="ECO:0000256" key="1">
    <source>
        <dbReference type="ARBA" id="ARBA00007362"/>
    </source>
</evidence>
<dbReference type="AlphaFoldDB" id="A0A239K9F0"/>
<evidence type="ECO:0000313" key="5">
    <source>
        <dbReference type="Proteomes" id="UP000198415"/>
    </source>
</evidence>
<dbReference type="SUPFAM" id="SSF103481">
    <property type="entry name" value="Multidrug resistance efflux transporter EmrE"/>
    <property type="match status" value="2"/>
</dbReference>
<comment type="similarity">
    <text evidence="1">Belongs to the EamA transporter family.</text>
</comment>
<feature type="transmembrane region" description="Helical" evidence="2">
    <location>
        <begin position="39"/>
        <end position="62"/>
    </location>
</feature>
<dbReference type="OrthoDB" id="68076at2"/>
<dbReference type="InterPro" id="IPR000620">
    <property type="entry name" value="EamA_dom"/>
</dbReference>
<accession>A0A239K9F0</accession>
<dbReference type="InterPro" id="IPR037185">
    <property type="entry name" value="EmrE-like"/>
</dbReference>
<feature type="domain" description="EamA" evidence="3">
    <location>
        <begin position="163"/>
        <end position="286"/>
    </location>
</feature>
<feature type="transmembrane region" description="Helical" evidence="2">
    <location>
        <begin position="271"/>
        <end position="288"/>
    </location>
</feature>
<feature type="transmembrane region" description="Helical" evidence="2">
    <location>
        <begin position="126"/>
        <end position="144"/>
    </location>
</feature>
<feature type="transmembrane region" description="Helical" evidence="2">
    <location>
        <begin position="184"/>
        <end position="205"/>
    </location>
</feature>
<name>A0A239K9F0_9ACTN</name>
<organism evidence="4 5">
    <name type="scientific">Actinoplanes regularis</name>
    <dbReference type="NCBI Taxonomy" id="52697"/>
    <lineage>
        <taxon>Bacteria</taxon>
        <taxon>Bacillati</taxon>
        <taxon>Actinomycetota</taxon>
        <taxon>Actinomycetes</taxon>
        <taxon>Micromonosporales</taxon>
        <taxon>Micromonosporaceae</taxon>
        <taxon>Actinoplanes</taxon>
    </lineage>
</organism>
<feature type="transmembrane region" description="Helical" evidence="2">
    <location>
        <begin position="217"/>
        <end position="236"/>
    </location>
</feature>
<gene>
    <name evidence="4" type="ORF">SAMN06264365_14611</name>
</gene>
<feature type="domain" description="EamA" evidence="3">
    <location>
        <begin position="14"/>
        <end position="143"/>
    </location>
</feature>
<keyword evidence="2" id="KW-0472">Membrane</keyword>
<keyword evidence="2" id="KW-0812">Transmembrane</keyword>
<evidence type="ECO:0000256" key="2">
    <source>
        <dbReference type="SAM" id="Phobius"/>
    </source>
</evidence>
<keyword evidence="5" id="KW-1185">Reference proteome</keyword>
<dbReference type="EMBL" id="FZNR01000046">
    <property type="protein sequence ID" value="SNT15007.1"/>
    <property type="molecule type" value="Genomic_DNA"/>
</dbReference>
<dbReference type="Pfam" id="PF00892">
    <property type="entry name" value="EamA"/>
    <property type="match status" value="2"/>
</dbReference>